<proteinExistence type="inferred from homology"/>
<sequence length="278" mass="30178">MVRETAVSALLDGNNQLGILSATEGINLAIDKAKQTGVGIIGINNSNHCGMLADYTGYAAEQGYVAMATTNTPPNMAPWGGKERYFGTNPFSYAVPTGNGPPIIFDMATSVVARGKIKLAVKNNTKIPIGWALTKDGEPTTDAREAMEGVVLPVGGAKGYGLAFLVEVLSGLFTGAGFASHIGRPEDLQTRQNIGQFYFVMRADLFQEIEEFYHNVAKLKEEIRTIPLAKGYERIYLPGEIEQEKMLKRKQEGIPLSDEVISEINDVAESYGVNNRLE</sequence>
<dbReference type="Gene3D" id="1.10.1530.10">
    <property type="match status" value="1"/>
</dbReference>
<dbReference type="AlphaFoldDB" id="A0A345BWG2"/>
<dbReference type="InterPro" id="IPR043144">
    <property type="entry name" value="Mal/L-sulf/L-lact_DH-like_ah"/>
</dbReference>
<reference evidence="3 4" key="1">
    <citation type="journal article" date="2018" name="J. Microbiol.">
        <title>Salicibibacter kimchii gen. nov., sp. nov., a moderately halophilic and alkalitolerant bacterium in the family Bacillaceae, isolated from kimchi.</title>
        <authorList>
            <person name="Jang J.Y."/>
            <person name="Oh Y.J."/>
            <person name="Lim S.K."/>
            <person name="Park H.K."/>
            <person name="Lee C."/>
            <person name="Kim J.Y."/>
            <person name="Lee M.A."/>
            <person name="Choi H.J."/>
        </authorList>
    </citation>
    <scope>NUCLEOTIDE SEQUENCE [LARGE SCALE GENOMIC DNA]</scope>
    <source>
        <strain evidence="3 4">NKC1-1</strain>
    </source>
</reference>
<dbReference type="EMBL" id="CP031092">
    <property type="protein sequence ID" value="AXF55293.1"/>
    <property type="molecule type" value="Genomic_DNA"/>
</dbReference>
<dbReference type="Pfam" id="PF02615">
    <property type="entry name" value="Ldh_2"/>
    <property type="match status" value="1"/>
</dbReference>
<keyword evidence="2" id="KW-0560">Oxidoreductase</keyword>
<dbReference type="PANTHER" id="PTHR11091:SF0">
    <property type="entry name" value="MALATE DEHYDROGENASE"/>
    <property type="match status" value="1"/>
</dbReference>
<evidence type="ECO:0000313" key="3">
    <source>
        <dbReference type="EMBL" id="AXF55293.1"/>
    </source>
</evidence>
<gene>
    <name evidence="3" type="ORF">DT065_04170</name>
</gene>
<evidence type="ECO:0000256" key="2">
    <source>
        <dbReference type="ARBA" id="ARBA00023002"/>
    </source>
</evidence>
<protein>
    <submittedName>
        <fullName evidence="3">Ldh family oxidoreductase</fullName>
    </submittedName>
</protein>
<name>A0A345BWG2_9BACI</name>
<evidence type="ECO:0000313" key="4">
    <source>
        <dbReference type="Proteomes" id="UP000252100"/>
    </source>
</evidence>
<dbReference type="PANTHER" id="PTHR11091">
    <property type="entry name" value="OXIDOREDUCTASE-RELATED"/>
    <property type="match status" value="1"/>
</dbReference>
<comment type="similarity">
    <text evidence="1">Belongs to the LDH2/MDH2 oxidoreductase family.</text>
</comment>
<evidence type="ECO:0000256" key="1">
    <source>
        <dbReference type="ARBA" id="ARBA00006056"/>
    </source>
</evidence>
<organism evidence="3 4">
    <name type="scientific">Salicibibacter kimchii</name>
    <dbReference type="NCBI Taxonomy" id="2099786"/>
    <lineage>
        <taxon>Bacteria</taxon>
        <taxon>Bacillati</taxon>
        <taxon>Bacillota</taxon>
        <taxon>Bacilli</taxon>
        <taxon>Bacillales</taxon>
        <taxon>Bacillaceae</taxon>
        <taxon>Salicibibacter</taxon>
    </lineage>
</organism>
<dbReference type="InterPro" id="IPR003767">
    <property type="entry name" value="Malate/L-lactate_DH-like"/>
</dbReference>
<keyword evidence="4" id="KW-1185">Reference proteome</keyword>
<dbReference type="KEGG" id="rue:DT065_04170"/>
<dbReference type="Proteomes" id="UP000252100">
    <property type="component" value="Chromosome"/>
</dbReference>
<dbReference type="OrthoDB" id="9769447at2"/>
<dbReference type="Gene3D" id="3.30.1370.60">
    <property type="entry name" value="Hypothetical oxidoreductase yiak, domain 2"/>
    <property type="match status" value="1"/>
</dbReference>
<dbReference type="GO" id="GO:0016491">
    <property type="term" value="F:oxidoreductase activity"/>
    <property type="evidence" value="ECO:0007669"/>
    <property type="project" value="UniProtKB-KW"/>
</dbReference>
<accession>A0A345BWG2</accession>
<dbReference type="SUPFAM" id="SSF89733">
    <property type="entry name" value="L-sulfolactate dehydrogenase-like"/>
    <property type="match status" value="1"/>
</dbReference>
<dbReference type="InterPro" id="IPR043143">
    <property type="entry name" value="Mal/L-sulf/L-lact_DH-like_NADP"/>
</dbReference>
<dbReference type="InterPro" id="IPR036111">
    <property type="entry name" value="Mal/L-sulfo/L-lacto_DH-like_sf"/>
</dbReference>